<dbReference type="Proteomes" id="UP000297713">
    <property type="component" value="Unassembled WGS sequence"/>
</dbReference>
<comment type="caution">
    <text evidence="3">The sequence shown here is derived from an EMBL/GenBank/DDBJ whole genome shotgun (WGS) entry which is preliminary data.</text>
</comment>
<protein>
    <recommendedName>
        <fullName evidence="5">Septation ring formation regulator EzrA</fullName>
    </recommendedName>
</protein>
<reference evidence="3 4" key="1">
    <citation type="submission" date="2016-05" db="EMBL/GenBank/DDBJ databases">
        <title>Diversity and Homogeneity among Thermoacidophilic Verrucomicrobia Methanotrophs Linked with Geographical Origin.</title>
        <authorList>
            <person name="Erikstad H.-A."/>
            <person name="Smestad N.B."/>
            <person name="Ceballos R.M."/>
            <person name="Birkeland N.-K."/>
        </authorList>
    </citation>
    <scope>NUCLEOTIDE SEQUENCE [LARGE SCALE GENOMIC DNA]</scope>
    <source>
        <strain evidence="3 4">Phi</strain>
    </source>
</reference>
<dbReference type="AlphaFoldDB" id="A0A4Y8PGK0"/>
<evidence type="ECO:0008006" key="5">
    <source>
        <dbReference type="Google" id="ProtNLM"/>
    </source>
</evidence>
<dbReference type="OrthoDB" id="200060at2"/>
<organism evidence="3 4">
    <name type="scientific">Methylacidiphilum caldifontis</name>
    <dbReference type="NCBI Taxonomy" id="2795386"/>
    <lineage>
        <taxon>Bacteria</taxon>
        <taxon>Pseudomonadati</taxon>
        <taxon>Verrucomicrobiota</taxon>
        <taxon>Methylacidiphilae</taxon>
        <taxon>Methylacidiphilales</taxon>
        <taxon>Methylacidiphilaceae</taxon>
        <taxon>Methylacidiphilum (ex Ratnadevi et al. 2023)</taxon>
    </lineage>
</organism>
<evidence type="ECO:0000313" key="3">
    <source>
        <dbReference type="EMBL" id="TFE71123.1"/>
    </source>
</evidence>
<dbReference type="RefSeq" id="WP_134439362.1">
    <property type="nucleotide sequence ID" value="NZ_LXQC01000090.1"/>
</dbReference>
<keyword evidence="2" id="KW-0812">Transmembrane</keyword>
<accession>A0A4Y8PGK0</accession>
<evidence type="ECO:0000313" key="4">
    <source>
        <dbReference type="Proteomes" id="UP000297713"/>
    </source>
</evidence>
<keyword evidence="4" id="KW-1185">Reference proteome</keyword>
<keyword evidence="2" id="KW-1133">Transmembrane helix</keyword>
<evidence type="ECO:0000256" key="2">
    <source>
        <dbReference type="SAM" id="Phobius"/>
    </source>
</evidence>
<sequence>MSEEHQKTVLTPFSFFRDGAILLIFLCGFLLSGFYAWSILYKRKAEDEKVAENIRQMRLGEQIEEKKKLSSYGWIDKEKKIVHIPIDEAMEDIVKEYKSKTSKASGVYLPGIQRPSESK</sequence>
<dbReference type="EMBL" id="LXQC01000090">
    <property type="protein sequence ID" value="TFE71123.1"/>
    <property type="molecule type" value="Genomic_DNA"/>
</dbReference>
<evidence type="ECO:0000256" key="1">
    <source>
        <dbReference type="SAM" id="MobiDB-lite"/>
    </source>
</evidence>
<gene>
    <name evidence="3" type="ORF">A7Q10_05130</name>
</gene>
<proteinExistence type="predicted"/>
<feature type="transmembrane region" description="Helical" evidence="2">
    <location>
        <begin position="20"/>
        <end position="40"/>
    </location>
</feature>
<name>A0A4Y8PGK0_9BACT</name>
<keyword evidence="2" id="KW-0472">Membrane</keyword>
<feature type="region of interest" description="Disordered" evidence="1">
    <location>
        <begin position="100"/>
        <end position="119"/>
    </location>
</feature>